<organism evidence="3 4">
    <name type="scientific">Gossypium anomalum</name>
    <dbReference type="NCBI Taxonomy" id="47600"/>
    <lineage>
        <taxon>Eukaryota</taxon>
        <taxon>Viridiplantae</taxon>
        <taxon>Streptophyta</taxon>
        <taxon>Embryophyta</taxon>
        <taxon>Tracheophyta</taxon>
        <taxon>Spermatophyta</taxon>
        <taxon>Magnoliopsida</taxon>
        <taxon>eudicotyledons</taxon>
        <taxon>Gunneridae</taxon>
        <taxon>Pentapetalae</taxon>
        <taxon>rosids</taxon>
        <taxon>malvids</taxon>
        <taxon>Malvales</taxon>
        <taxon>Malvaceae</taxon>
        <taxon>Malvoideae</taxon>
        <taxon>Gossypium</taxon>
    </lineage>
</organism>
<name>A0A8J6CGZ0_9ROSI</name>
<comment type="caution">
    <text evidence="3">The sequence shown here is derived from an EMBL/GenBank/DDBJ whole genome shotgun (WGS) entry which is preliminary data.</text>
</comment>
<feature type="coiled-coil region" evidence="1">
    <location>
        <begin position="7"/>
        <end position="34"/>
    </location>
</feature>
<evidence type="ECO:0000313" key="4">
    <source>
        <dbReference type="Proteomes" id="UP000701853"/>
    </source>
</evidence>
<sequence length="85" mass="9139">MVGDGVTTRTQKEVGQLQQELSKLQTDLDKKLETRLASFQDEFRVELKIVSQDKGKGILGGAPPGFPPNDTTVTAPVGSRSIQGV</sequence>
<feature type="region of interest" description="Disordered" evidence="2">
    <location>
        <begin position="58"/>
        <end position="85"/>
    </location>
</feature>
<proteinExistence type="predicted"/>
<feature type="compositionally biased region" description="Polar residues" evidence="2">
    <location>
        <begin position="69"/>
        <end position="85"/>
    </location>
</feature>
<dbReference type="EMBL" id="JAHUZN010000012">
    <property type="protein sequence ID" value="KAG8474652.1"/>
    <property type="molecule type" value="Genomic_DNA"/>
</dbReference>
<keyword evidence="4" id="KW-1185">Reference proteome</keyword>
<accession>A0A8J6CGZ0</accession>
<evidence type="ECO:0000313" key="3">
    <source>
        <dbReference type="EMBL" id="KAG8474652.1"/>
    </source>
</evidence>
<reference evidence="3 4" key="1">
    <citation type="journal article" date="2021" name="bioRxiv">
        <title>The Gossypium anomalum genome as a resource for cotton improvement and evolutionary analysis of hybrid incompatibility.</title>
        <authorList>
            <person name="Grover C.E."/>
            <person name="Yuan D."/>
            <person name="Arick M.A."/>
            <person name="Miller E.R."/>
            <person name="Hu G."/>
            <person name="Peterson D.G."/>
            <person name="Wendel J.F."/>
            <person name="Udall J.A."/>
        </authorList>
    </citation>
    <scope>NUCLEOTIDE SEQUENCE [LARGE SCALE GENOMIC DNA]</scope>
    <source>
        <strain evidence="3">JFW-Udall</strain>
        <tissue evidence="3">Leaf</tissue>
    </source>
</reference>
<keyword evidence="1" id="KW-0175">Coiled coil</keyword>
<dbReference type="Proteomes" id="UP000701853">
    <property type="component" value="Chromosome 12"/>
</dbReference>
<protein>
    <submittedName>
        <fullName evidence="3">Uncharacterized protein</fullName>
    </submittedName>
</protein>
<dbReference type="OrthoDB" id="992950at2759"/>
<gene>
    <name evidence="3" type="ORF">CXB51_031192</name>
</gene>
<evidence type="ECO:0000256" key="2">
    <source>
        <dbReference type="SAM" id="MobiDB-lite"/>
    </source>
</evidence>
<dbReference type="AlphaFoldDB" id="A0A8J6CGZ0"/>
<evidence type="ECO:0000256" key="1">
    <source>
        <dbReference type="SAM" id="Coils"/>
    </source>
</evidence>